<protein>
    <submittedName>
        <fullName evidence="1">MobC family plasmid mobilization relaxosome protein</fullName>
    </submittedName>
</protein>
<accession>A0ABS5IHN6</accession>
<name>A0ABS5IHN6_9PROT</name>
<comment type="caution">
    <text evidence="1">The sequence shown here is derived from an EMBL/GenBank/DDBJ whole genome shotgun (WGS) entry which is preliminary data.</text>
</comment>
<dbReference type="InterPro" id="IPR053842">
    <property type="entry name" value="NikA-like"/>
</dbReference>
<dbReference type="Pfam" id="PF21983">
    <property type="entry name" value="NikA-like"/>
    <property type="match status" value="1"/>
</dbReference>
<reference evidence="1 2" key="1">
    <citation type="submission" date="2021-04" db="EMBL/GenBank/DDBJ databases">
        <title>Magnetospirillum sulfuroxidans sp. nov., a facultative chemolithoautotrophic sulfur-oxidizing alphaproteobacterium isolated from freshwater sediment and proposals for Paramagetospirillum gen. nov., and Magnetospirillaceae fam. nov.</title>
        <authorList>
            <person name="Koziaeva V."/>
            <person name="Geelhoed J.S."/>
            <person name="Sorokin D.Y."/>
            <person name="Grouzdev D.S."/>
        </authorList>
    </citation>
    <scope>NUCLEOTIDE SEQUENCE [LARGE SCALE GENOMIC DNA]</scope>
    <source>
        <strain evidence="1 2">J10</strain>
    </source>
</reference>
<gene>
    <name evidence="1" type="ORF">KEC16_18830</name>
</gene>
<dbReference type="EMBL" id="JAGTUF010000032">
    <property type="protein sequence ID" value="MBR9973786.1"/>
    <property type="molecule type" value="Genomic_DNA"/>
</dbReference>
<organism evidence="1 2">
    <name type="scientific">Magnetospirillum sulfuroxidans</name>
    <dbReference type="NCBI Taxonomy" id="611300"/>
    <lineage>
        <taxon>Bacteria</taxon>
        <taxon>Pseudomonadati</taxon>
        <taxon>Pseudomonadota</taxon>
        <taxon>Alphaproteobacteria</taxon>
        <taxon>Rhodospirillales</taxon>
        <taxon>Rhodospirillaceae</taxon>
        <taxon>Magnetospirillum</taxon>
    </lineage>
</organism>
<proteinExistence type="predicted"/>
<dbReference type="RefSeq" id="WP_211551845.1">
    <property type="nucleotide sequence ID" value="NZ_JAGTUF010000032.1"/>
</dbReference>
<evidence type="ECO:0000313" key="1">
    <source>
        <dbReference type="EMBL" id="MBR9973786.1"/>
    </source>
</evidence>
<dbReference type="Proteomes" id="UP000680714">
    <property type="component" value="Unassembled WGS sequence"/>
</dbReference>
<keyword evidence="2" id="KW-1185">Reference proteome</keyword>
<sequence length="116" mass="13168">MAQNRTRRERVIKVRVYDDQYLFLRAKAKAAGMTVTEMLRDHGDQIAVVNRTDWRLRTYQLAAIGNCINQIARWANTHKGAADAHQVVVSLLRLERVIRAEYGLDASHPGPDGTEP</sequence>
<evidence type="ECO:0000313" key="2">
    <source>
        <dbReference type="Proteomes" id="UP000680714"/>
    </source>
</evidence>